<proteinExistence type="predicted"/>
<dbReference type="InterPro" id="IPR019963">
    <property type="entry name" value="FL_hydrolase_MqnB"/>
</dbReference>
<dbReference type="AlphaFoldDB" id="A0A9W6GGQ8"/>
<dbReference type="NCBIfam" id="TIGR03664">
    <property type="entry name" value="fut_nucase"/>
    <property type="match status" value="1"/>
</dbReference>
<dbReference type="GO" id="GO:0009116">
    <property type="term" value="P:nucleoside metabolic process"/>
    <property type="evidence" value="ECO:0007669"/>
    <property type="project" value="InterPro"/>
</dbReference>
<keyword evidence="4" id="KW-1185">Reference proteome</keyword>
<dbReference type="GO" id="GO:0005829">
    <property type="term" value="C:cytosol"/>
    <property type="evidence" value="ECO:0007669"/>
    <property type="project" value="TreeGrafter"/>
</dbReference>
<dbReference type="InterPro" id="IPR000845">
    <property type="entry name" value="Nucleoside_phosphorylase_d"/>
</dbReference>
<dbReference type="Gene3D" id="3.40.50.1580">
    <property type="entry name" value="Nucleoside phosphorylase domain"/>
    <property type="match status" value="1"/>
</dbReference>
<protein>
    <recommendedName>
        <fullName evidence="1">Futalosine hydrolase</fullName>
        <ecNumber evidence="1">3.2.2.26</ecNumber>
    </recommendedName>
</protein>
<gene>
    <name evidence="3" type="ORF">TISLANDTSLP1_10900</name>
</gene>
<dbReference type="EC" id="3.2.2.26" evidence="1"/>
<evidence type="ECO:0000259" key="2">
    <source>
        <dbReference type="Pfam" id="PF01048"/>
    </source>
</evidence>
<sequence length="221" mass="24384">MIALFFATPIECEIIFDRLKNKSTFVLKKVSFIKGKIQKHEILLCISGIGKINASIASILAFEHFPINKAIISGIAGAYPSSGLDIGDIAVAEKEIEADQGLLISCESSENSFLFMDYQEIPLYIPDSLQNCKKGTFLTVSACTGNLKRANFLEKKFSAICENMEGAAIAKVAQLYNVSVTEIRSVSNMVTDRTEFLITKEVKNAAEIVQKFILENPLLFE</sequence>
<dbReference type="Pfam" id="PF01048">
    <property type="entry name" value="PNP_UDP_1"/>
    <property type="match status" value="1"/>
</dbReference>
<evidence type="ECO:0000313" key="4">
    <source>
        <dbReference type="Proteomes" id="UP001144297"/>
    </source>
</evidence>
<dbReference type="EMBL" id="BSDX01000001">
    <property type="protein sequence ID" value="GLI53397.1"/>
    <property type="molecule type" value="Genomic_DNA"/>
</dbReference>
<dbReference type="GO" id="GO:0008782">
    <property type="term" value="F:adenosylhomocysteine nucleosidase activity"/>
    <property type="evidence" value="ECO:0007669"/>
    <property type="project" value="TreeGrafter"/>
</dbReference>
<dbReference type="GO" id="GO:0008930">
    <property type="term" value="F:methylthioadenosine nucleosidase activity"/>
    <property type="evidence" value="ECO:0007669"/>
    <property type="project" value="TreeGrafter"/>
</dbReference>
<dbReference type="GO" id="GO:0009234">
    <property type="term" value="P:menaquinone biosynthetic process"/>
    <property type="evidence" value="ECO:0007669"/>
    <property type="project" value="UniProtKB-UniRule"/>
</dbReference>
<accession>A0A9W6GGQ8</accession>
<dbReference type="PANTHER" id="PTHR46832">
    <property type="entry name" value="5'-METHYLTHIOADENOSINE/S-ADENOSYLHOMOCYSTEINE NUCLEOSIDASE"/>
    <property type="match status" value="1"/>
</dbReference>
<dbReference type="SUPFAM" id="SSF53167">
    <property type="entry name" value="Purine and uridine phosphorylases"/>
    <property type="match status" value="1"/>
</dbReference>
<name>A0A9W6GGQ8_9BACT</name>
<dbReference type="GO" id="GO:0019284">
    <property type="term" value="P:L-methionine salvage from S-adenosylmethionine"/>
    <property type="evidence" value="ECO:0007669"/>
    <property type="project" value="TreeGrafter"/>
</dbReference>
<organism evidence="3 4">
    <name type="scientific">Thermodesulfovibrio yellowstonii</name>
    <dbReference type="NCBI Taxonomy" id="28262"/>
    <lineage>
        <taxon>Bacteria</taxon>
        <taxon>Pseudomonadati</taxon>
        <taxon>Nitrospirota</taxon>
        <taxon>Thermodesulfovibrionia</taxon>
        <taxon>Thermodesulfovibrionales</taxon>
        <taxon>Thermodesulfovibrionaceae</taxon>
        <taxon>Thermodesulfovibrio</taxon>
    </lineage>
</organism>
<reference evidence="3" key="1">
    <citation type="submission" date="2022-12" db="EMBL/GenBank/DDBJ databases">
        <title>Reference genome sequencing for broad-spectrum identification of bacterial and archaeal isolates by mass spectrometry.</title>
        <authorList>
            <person name="Sekiguchi Y."/>
            <person name="Tourlousse D.M."/>
        </authorList>
    </citation>
    <scope>NUCLEOTIDE SEQUENCE</scope>
    <source>
        <strain evidence="3">TSL-P1</strain>
    </source>
</reference>
<dbReference type="Proteomes" id="UP001144297">
    <property type="component" value="Unassembled WGS sequence"/>
</dbReference>
<comment type="caution">
    <text evidence="3">The sequence shown here is derived from an EMBL/GenBank/DDBJ whole genome shotgun (WGS) entry which is preliminary data.</text>
</comment>
<dbReference type="PANTHER" id="PTHR46832:SF2">
    <property type="entry name" value="FUTALOSINE HYDROLASE"/>
    <property type="match status" value="1"/>
</dbReference>
<dbReference type="CDD" id="cd17766">
    <property type="entry name" value="futalosine_nucleosidase_MqnB"/>
    <property type="match status" value="1"/>
</dbReference>
<dbReference type="InterPro" id="IPR035994">
    <property type="entry name" value="Nucleoside_phosphorylase_sf"/>
</dbReference>
<evidence type="ECO:0000256" key="1">
    <source>
        <dbReference type="NCBIfam" id="TIGR03664"/>
    </source>
</evidence>
<feature type="domain" description="Nucleoside phosphorylase" evidence="2">
    <location>
        <begin position="2"/>
        <end position="213"/>
    </location>
</feature>
<evidence type="ECO:0000313" key="3">
    <source>
        <dbReference type="EMBL" id="GLI53397.1"/>
    </source>
</evidence>